<dbReference type="GO" id="GO:0008410">
    <property type="term" value="F:CoA-transferase activity"/>
    <property type="evidence" value="ECO:0007669"/>
    <property type="project" value="InterPro"/>
</dbReference>
<dbReference type="PANTHER" id="PTHR43293">
    <property type="entry name" value="ACETATE COA-TRANSFERASE YDIF"/>
    <property type="match status" value="1"/>
</dbReference>
<evidence type="ECO:0000256" key="4">
    <source>
        <dbReference type="PIRSR" id="PIRSR000858-1"/>
    </source>
</evidence>
<organism evidence="5 6">
    <name type="scientific">Coprococcus catus</name>
    <dbReference type="NCBI Taxonomy" id="116085"/>
    <lineage>
        <taxon>Bacteria</taxon>
        <taxon>Bacillati</taxon>
        <taxon>Bacillota</taxon>
        <taxon>Clostridia</taxon>
        <taxon>Lachnospirales</taxon>
        <taxon>Lachnospiraceae</taxon>
        <taxon>Coprococcus</taxon>
    </lineage>
</organism>
<dbReference type="InterPro" id="IPR037171">
    <property type="entry name" value="NagB/RpiA_transferase-like"/>
</dbReference>
<feature type="active site" description="5-glutamyl coenzyme A thioester intermediate" evidence="4">
    <location>
        <position position="332"/>
    </location>
</feature>
<protein>
    <submittedName>
        <fullName evidence="5">3-oxoacid CoA-transferase</fullName>
    </submittedName>
</protein>
<dbReference type="PANTHER" id="PTHR43293:SF1">
    <property type="entry name" value="ACETATE COA-TRANSFERASE YDIF"/>
    <property type="match status" value="1"/>
</dbReference>
<evidence type="ECO:0000313" key="6">
    <source>
        <dbReference type="Proteomes" id="UP000260773"/>
    </source>
</evidence>
<reference evidence="5 6" key="1">
    <citation type="submission" date="2018-08" db="EMBL/GenBank/DDBJ databases">
        <title>A genome reference for cultivated species of the human gut microbiota.</title>
        <authorList>
            <person name="Zou Y."/>
            <person name="Xue W."/>
            <person name="Luo G."/>
        </authorList>
    </citation>
    <scope>NUCLEOTIDE SEQUENCE [LARGE SCALE GENOMIC DNA]</scope>
    <source>
        <strain evidence="5 6">AF45-17</strain>
    </source>
</reference>
<evidence type="ECO:0000256" key="2">
    <source>
        <dbReference type="ARBA" id="ARBA00022679"/>
    </source>
</evidence>
<accession>A0A3E2TP16</accession>
<dbReference type="EMBL" id="QVEP01000014">
    <property type="protein sequence ID" value="RGB80090.1"/>
    <property type="molecule type" value="Genomic_DNA"/>
</dbReference>
<dbReference type="Proteomes" id="UP000260773">
    <property type="component" value="Unassembled WGS sequence"/>
</dbReference>
<dbReference type="GO" id="GO:0046952">
    <property type="term" value="P:ketone body catabolic process"/>
    <property type="evidence" value="ECO:0007669"/>
    <property type="project" value="InterPro"/>
</dbReference>
<comment type="caution">
    <text evidence="5">The sequence shown here is derived from an EMBL/GenBank/DDBJ whole genome shotgun (WGS) entry which is preliminary data.</text>
</comment>
<dbReference type="InterPro" id="IPR014388">
    <property type="entry name" value="3-oxoacid_CoA-transferase"/>
</dbReference>
<dbReference type="PIRSF" id="PIRSF000858">
    <property type="entry name" value="SCOT-t"/>
    <property type="match status" value="1"/>
</dbReference>
<proteinExistence type="inferred from homology"/>
<evidence type="ECO:0000313" key="5">
    <source>
        <dbReference type="EMBL" id="RGB80090.1"/>
    </source>
</evidence>
<dbReference type="SUPFAM" id="SSF100950">
    <property type="entry name" value="NagB/RpiA/CoA transferase-like"/>
    <property type="match status" value="2"/>
</dbReference>
<evidence type="ECO:0000256" key="3">
    <source>
        <dbReference type="PIRNR" id="PIRNR000858"/>
    </source>
</evidence>
<dbReference type="Gene3D" id="3.40.1080.10">
    <property type="entry name" value="Glutaconate Coenzyme A-transferase"/>
    <property type="match status" value="2"/>
</dbReference>
<dbReference type="AlphaFoldDB" id="A0A3E2TP16"/>
<dbReference type="InterPro" id="IPR004165">
    <property type="entry name" value="CoA_trans_fam_I"/>
</dbReference>
<dbReference type="SMART" id="SM00882">
    <property type="entry name" value="CoA_trans"/>
    <property type="match status" value="2"/>
</dbReference>
<name>A0A3E2TP16_9FIRM</name>
<keyword evidence="2 3" id="KW-0808">Transferase</keyword>
<dbReference type="RefSeq" id="WP_117528190.1">
    <property type="nucleotide sequence ID" value="NZ_JAQCWV010000001.1"/>
</dbReference>
<gene>
    <name evidence="5" type="ORF">DW070_07790</name>
</gene>
<comment type="similarity">
    <text evidence="1 3">Belongs to the 3-oxoacid CoA-transferase family.</text>
</comment>
<evidence type="ECO:0000256" key="1">
    <source>
        <dbReference type="ARBA" id="ARBA00007154"/>
    </source>
</evidence>
<dbReference type="Pfam" id="PF01144">
    <property type="entry name" value="CoA_trans"/>
    <property type="match status" value="1"/>
</dbReference>
<sequence>MAKLMTAEEAVKAYIKDGMTIATNGFVGAVQPEGMMRAIQKSFLEEGTPRDLTLVHAAGQGGGADAEGNVVGQVNHLGEEGLLKKIIAGHYSLAPRIQKLALENKIAAYNMPQGCISELFREIAAHRPGLITHVGLNTFVDPDVEGGMLNDKAREEGSYVKKVNFNGEDKLFYPSFPIDVALIHASYVDTQGNCSMEEEGTLADILPIAQAAYTSGGKVIVTVEKSHYVEYGSLDTRFVQVPGIYIEAIVLVDSDCAKQTNGSYHNEAFSGEKRIPMSAMEPMKMNARKIIARRCAMELKAGAVVNLGIGMPEGVANIVAEEGIEGMVLTTESGTIGGVPASGGDFGVTTNPDTILHQSFQFDFYDGGGLDIAFLGLAQCDSHGNINVSKFGPKIAGCGGFINITQNTPVVVFCGTFTVKGKNKFLKDVEQITFSADFANKTGQKVLYVTECCVFKLTKEGVELIEVAPGLDIEKDILAHMDFKPIIKDVKVMDERIFKDELMGLAK</sequence>